<proteinExistence type="inferred from homology"/>
<comment type="caution">
    <text evidence="4">The sequence shown here is derived from an EMBL/GenBank/DDBJ whole genome shotgun (WGS) entry which is preliminary data.</text>
</comment>
<dbReference type="PRINTS" id="PR00081">
    <property type="entry name" value="GDHRDH"/>
</dbReference>
<dbReference type="InterPro" id="IPR052178">
    <property type="entry name" value="Sec_Metab_Biosynth_SDR"/>
</dbReference>
<keyword evidence="3" id="KW-0560">Oxidoreductase</keyword>
<accession>A0A2W0ERW8</accession>
<evidence type="ECO:0000313" key="5">
    <source>
        <dbReference type="Proteomes" id="UP000247437"/>
    </source>
</evidence>
<keyword evidence="2" id="KW-0521">NADP</keyword>
<sequence>MQDLFSLQGRVALVTGGARGIGAMIARAYLQCGVKVYISSRNQDELANFTNAVASLGECVAIRADLSSLEGIEFLVDEIGKRESGVDILVNNAGATWGAEFSVYPEAGWDKVVDLNLKSPFFLTQRLLGLLKTAAKADSPSRVINIASVNGLVNPGVDNYAYSASKAGLIHLTRHLAVDLAPANINVNAIAPGFFHTKMTAYAVEQDAGSIMAMVPRGRLGNQDDMAGAAIFLASRASSWITGHTLALDGGLVAAAG</sequence>
<dbReference type="GO" id="GO:0016491">
    <property type="term" value="F:oxidoreductase activity"/>
    <property type="evidence" value="ECO:0007669"/>
    <property type="project" value="UniProtKB-KW"/>
</dbReference>
<dbReference type="PROSITE" id="PS00061">
    <property type="entry name" value="ADH_SHORT"/>
    <property type="match status" value="1"/>
</dbReference>
<comment type="similarity">
    <text evidence="1">Belongs to the short-chain dehydrogenases/reductases (SDR) family.</text>
</comment>
<name>A0A2W0ERW8_PSEJE</name>
<dbReference type="EMBL" id="PDLL01000280">
    <property type="protein sequence ID" value="PYY68675.1"/>
    <property type="molecule type" value="Genomic_DNA"/>
</dbReference>
<reference evidence="4 5" key="1">
    <citation type="journal article" date="2018" name="Appl. Microbiol. Biotechnol.">
        <title>Characterization of the caprolactam degradation pathway in Pseudomonas jessenii using mass spectrometry-based proteomics.</title>
        <authorList>
            <person name="Otzen M."/>
            <person name="Palacio C."/>
            <person name="Janssen D.B."/>
        </authorList>
    </citation>
    <scope>NUCLEOTIDE SEQUENCE [LARGE SCALE GENOMIC DNA]</scope>
    <source>
        <strain evidence="4 5">GO3</strain>
    </source>
</reference>
<dbReference type="Proteomes" id="UP000247437">
    <property type="component" value="Unassembled WGS sequence"/>
</dbReference>
<dbReference type="Pfam" id="PF13561">
    <property type="entry name" value="adh_short_C2"/>
    <property type="match status" value="1"/>
</dbReference>
<evidence type="ECO:0000256" key="1">
    <source>
        <dbReference type="ARBA" id="ARBA00006484"/>
    </source>
</evidence>
<dbReference type="RefSeq" id="WP_110660979.1">
    <property type="nucleotide sequence ID" value="NZ_PDLL01000280.1"/>
</dbReference>
<evidence type="ECO:0000313" key="4">
    <source>
        <dbReference type="EMBL" id="PYY68675.1"/>
    </source>
</evidence>
<protein>
    <submittedName>
        <fullName evidence="4">3-oxoacyl-ACP reductase</fullName>
    </submittedName>
</protein>
<dbReference type="OrthoDB" id="286404at2"/>
<dbReference type="InterPro" id="IPR036291">
    <property type="entry name" value="NAD(P)-bd_dom_sf"/>
</dbReference>
<evidence type="ECO:0000256" key="2">
    <source>
        <dbReference type="ARBA" id="ARBA00022857"/>
    </source>
</evidence>
<dbReference type="AlphaFoldDB" id="A0A2W0ERW8"/>
<organism evidence="4 5">
    <name type="scientific">Pseudomonas jessenii</name>
    <dbReference type="NCBI Taxonomy" id="77298"/>
    <lineage>
        <taxon>Bacteria</taxon>
        <taxon>Pseudomonadati</taxon>
        <taxon>Pseudomonadota</taxon>
        <taxon>Gammaproteobacteria</taxon>
        <taxon>Pseudomonadales</taxon>
        <taxon>Pseudomonadaceae</taxon>
        <taxon>Pseudomonas</taxon>
    </lineage>
</organism>
<dbReference type="InterPro" id="IPR002347">
    <property type="entry name" value="SDR_fam"/>
</dbReference>
<dbReference type="PRINTS" id="PR00080">
    <property type="entry name" value="SDRFAMILY"/>
</dbReference>
<dbReference type="PANTHER" id="PTHR43618:SF8">
    <property type="entry name" value="7ALPHA-HYDROXYSTEROID DEHYDROGENASE"/>
    <property type="match status" value="1"/>
</dbReference>
<dbReference type="SUPFAM" id="SSF51735">
    <property type="entry name" value="NAD(P)-binding Rossmann-fold domains"/>
    <property type="match status" value="1"/>
</dbReference>
<dbReference type="InterPro" id="IPR020904">
    <property type="entry name" value="Sc_DH/Rdtase_CS"/>
</dbReference>
<gene>
    <name evidence="4" type="ORF">CRX42_20495</name>
</gene>
<evidence type="ECO:0000256" key="3">
    <source>
        <dbReference type="ARBA" id="ARBA00023002"/>
    </source>
</evidence>
<dbReference type="FunFam" id="3.40.50.720:FF:000084">
    <property type="entry name" value="Short-chain dehydrogenase reductase"/>
    <property type="match status" value="1"/>
</dbReference>
<dbReference type="PANTHER" id="PTHR43618">
    <property type="entry name" value="7-ALPHA-HYDROXYSTEROID DEHYDROGENASE"/>
    <property type="match status" value="1"/>
</dbReference>
<dbReference type="Gene3D" id="3.40.50.720">
    <property type="entry name" value="NAD(P)-binding Rossmann-like Domain"/>
    <property type="match status" value="1"/>
</dbReference>